<reference evidence="2 5" key="3">
    <citation type="journal article" date="2017" name="Nat. Microbiol.">
        <title>Natural product diversity associated with the nematode symbionts Photorhabdus and Xenorhabdus.</title>
        <authorList>
            <person name="Tobias N.J."/>
            <person name="Wolff H."/>
            <person name="Djahanschiri B."/>
            <person name="Grundmann F."/>
            <person name="Kronenwerth M."/>
            <person name="Shi Y.M."/>
            <person name="Simonyi S."/>
            <person name="Grun P."/>
            <person name="Shapiro-Ilan D."/>
            <person name="Pidot S.J."/>
            <person name="Stinear T.P."/>
            <person name="Ebersberger I."/>
            <person name="Bode H.B."/>
        </authorList>
    </citation>
    <scope>NUCLEOTIDE SEQUENCE [LARGE SCALE GENOMIC DNA]</scope>
    <source>
        <strain evidence="2 5">DSM 17908</strain>
    </source>
</reference>
<dbReference type="EMBL" id="NITY01000001">
    <property type="protein sequence ID" value="PHM46168.1"/>
    <property type="molecule type" value="Genomic_DNA"/>
</dbReference>
<evidence type="ECO:0008006" key="6">
    <source>
        <dbReference type="Google" id="ProtNLM"/>
    </source>
</evidence>
<dbReference type="InterPro" id="IPR035571">
    <property type="entry name" value="UPF0234-like_C"/>
</dbReference>
<keyword evidence="5" id="KW-1185">Reference proteome</keyword>
<evidence type="ECO:0000313" key="2">
    <source>
        <dbReference type="EMBL" id="PHM46168.1"/>
    </source>
</evidence>
<dbReference type="Proteomes" id="UP000198919">
    <property type="component" value="Unassembled WGS sequence"/>
</dbReference>
<dbReference type="Gene3D" id="3.30.70.860">
    <property type="match status" value="1"/>
</dbReference>
<evidence type="ECO:0000313" key="4">
    <source>
        <dbReference type="Proteomes" id="UP000198919"/>
    </source>
</evidence>
<dbReference type="PANTHER" id="PTHR38769:SF1">
    <property type="entry name" value="UPF0381 PROTEIN YFCZ-RELATED"/>
    <property type="match status" value="1"/>
</dbReference>
<evidence type="ECO:0000313" key="3">
    <source>
        <dbReference type="EMBL" id="SFI57936.1"/>
    </source>
</evidence>
<evidence type="ECO:0000256" key="1">
    <source>
        <dbReference type="ARBA" id="ARBA00006201"/>
    </source>
</evidence>
<comment type="similarity">
    <text evidence="1">Belongs to the UPF0381 family.</text>
</comment>
<proteinExistence type="inferred from homology"/>
<reference evidence="4" key="1">
    <citation type="submission" date="2016-10" db="EMBL/GenBank/DDBJ databases">
        <authorList>
            <person name="Varghese N."/>
            <person name="Submissions S."/>
        </authorList>
    </citation>
    <scope>NUCLEOTIDE SEQUENCE [LARGE SCALE GENOMIC DNA]</scope>
    <source>
        <strain evidence="4">DSM 17908</strain>
    </source>
</reference>
<dbReference type="Proteomes" id="UP000224607">
    <property type="component" value="Unassembled WGS sequence"/>
</dbReference>
<accession>A0A1I3JCR7</accession>
<name>A0A1I3JCR7_9GAMM</name>
<dbReference type="RefSeq" id="WP_092507620.1">
    <property type="nucleotide sequence ID" value="NZ_CAWNQB010000001.1"/>
</dbReference>
<gene>
    <name evidence="3" type="ORF">SAMN05421680_102159</name>
    <name evidence="2" type="ORF">Xmau_00564</name>
</gene>
<dbReference type="InterPro" id="IPR005272">
    <property type="entry name" value="DUF406"/>
</dbReference>
<organism evidence="3 4">
    <name type="scientific">Xenorhabdus mauleonii</name>
    <dbReference type="NCBI Taxonomy" id="351675"/>
    <lineage>
        <taxon>Bacteria</taxon>
        <taxon>Pseudomonadati</taxon>
        <taxon>Pseudomonadota</taxon>
        <taxon>Gammaproteobacteria</taxon>
        <taxon>Enterobacterales</taxon>
        <taxon>Morganellaceae</taxon>
        <taxon>Xenorhabdus</taxon>
    </lineage>
</organism>
<evidence type="ECO:0000313" key="5">
    <source>
        <dbReference type="Proteomes" id="UP000224607"/>
    </source>
</evidence>
<dbReference type="OrthoDB" id="6198608at2"/>
<dbReference type="GO" id="GO:0005829">
    <property type="term" value="C:cytosol"/>
    <property type="evidence" value="ECO:0007669"/>
    <property type="project" value="TreeGrafter"/>
</dbReference>
<dbReference type="PANTHER" id="PTHR38769">
    <property type="entry name" value="UPF0381 PROTEIN YFCZ-RELATED"/>
    <property type="match status" value="1"/>
</dbReference>
<dbReference type="EMBL" id="FORG01000002">
    <property type="protein sequence ID" value="SFI57936.1"/>
    <property type="molecule type" value="Genomic_DNA"/>
</dbReference>
<dbReference type="Pfam" id="PF04175">
    <property type="entry name" value="DUF406"/>
    <property type="match status" value="1"/>
</dbReference>
<sequence>MSDAINRCNAEETAACCCVDVGTVIDNEDCTASFQCVFSSKEEAELMLNTLTEKAKAVESDPCVIQHEIVSVDGGMQLSADFMFSCQAEALIFQLGLR</sequence>
<protein>
    <recommendedName>
        <fullName evidence="6">DUF406 family protein</fullName>
    </recommendedName>
</protein>
<dbReference type="NCBIfam" id="TIGR00743">
    <property type="entry name" value="DUF406 family protein"/>
    <property type="match status" value="1"/>
</dbReference>
<dbReference type="AlphaFoldDB" id="A0A1I3JCR7"/>
<dbReference type="STRING" id="351675.SAMN05421680_102159"/>
<reference evidence="3" key="2">
    <citation type="submission" date="2016-10" db="EMBL/GenBank/DDBJ databases">
        <authorList>
            <person name="de Groot N.N."/>
        </authorList>
    </citation>
    <scope>NUCLEOTIDE SEQUENCE [LARGE SCALE GENOMIC DNA]</scope>
    <source>
        <strain evidence="3">DSM 17908</strain>
    </source>
</reference>